<evidence type="ECO:0000313" key="10">
    <source>
        <dbReference type="EMBL" id="RID86346.1"/>
    </source>
</evidence>
<dbReference type="GO" id="GO:0005524">
    <property type="term" value="F:ATP binding"/>
    <property type="evidence" value="ECO:0007669"/>
    <property type="project" value="UniProtKB-KW"/>
</dbReference>
<dbReference type="InterPro" id="IPR005467">
    <property type="entry name" value="His_kinase_dom"/>
</dbReference>
<dbReference type="InterPro" id="IPR011495">
    <property type="entry name" value="Sig_transdc_His_kin_sub2_dim/P"/>
</dbReference>
<dbReference type="SMART" id="SM00387">
    <property type="entry name" value="HATPase_c"/>
    <property type="match status" value="1"/>
</dbReference>
<dbReference type="Pfam" id="PF12282">
    <property type="entry name" value="GAF_PdtaS"/>
    <property type="match status" value="1"/>
</dbReference>
<evidence type="ECO:0000256" key="6">
    <source>
        <dbReference type="ARBA" id="ARBA00022777"/>
    </source>
</evidence>
<dbReference type="AlphaFoldDB" id="A0A398BFH6"/>
<dbReference type="GO" id="GO:0004673">
    <property type="term" value="F:protein histidine kinase activity"/>
    <property type="evidence" value="ECO:0007669"/>
    <property type="project" value="UniProtKB-EC"/>
</dbReference>
<dbReference type="Pfam" id="PF07568">
    <property type="entry name" value="HisKA_2"/>
    <property type="match status" value="1"/>
</dbReference>
<dbReference type="SUPFAM" id="SSF55874">
    <property type="entry name" value="ATPase domain of HSP90 chaperone/DNA topoisomerase II/histidine kinase"/>
    <property type="match status" value="1"/>
</dbReference>
<gene>
    <name evidence="10" type="ORF">D1970_07415</name>
</gene>
<keyword evidence="5" id="KW-0547">Nucleotide-binding</keyword>
<dbReference type="InterPro" id="IPR003594">
    <property type="entry name" value="HATPase_dom"/>
</dbReference>
<dbReference type="PANTHER" id="PTHR41523">
    <property type="entry name" value="TWO-COMPONENT SYSTEM SENSOR PROTEIN"/>
    <property type="match status" value="1"/>
</dbReference>
<evidence type="ECO:0000256" key="7">
    <source>
        <dbReference type="ARBA" id="ARBA00022840"/>
    </source>
</evidence>
<dbReference type="PROSITE" id="PS50109">
    <property type="entry name" value="HIS_KIN"/>
    <property type="match status" value="1"/>
</dbReference>
<comment type="caution">
    <text evidence="10">The sequence shown here is derived from an EMBL/GenBank/DDBJ whole genome shotgun (WGS) entry which is preliminary data.</text>
</comment>
<dbReference type="OrthoDB" id="9767435at2"/>
<evidence type="ECO:0000313" key="11">
    <source>
        <dbReference type="Proteomes" id="UP000265816"/>
    </source>
</evidence>
<keyword evidence="4" id="KW-0808">Transferase</keyword>
<dbReference type="Pfam" id="PF02518">
    <property type="entry name" value="HATPase_c"/>
    <property type="match status" value="1"/>
</dbReference>
<dbReference type="GO" id="GO:0000160">
    <property type="term" value="P:phosphorelay signal transduction system"/>
    <property type="evidence" value="ECO:0007669"/>
    <property type="project" value="UniProtKB-KW"/>
</dbReference>
<evidence type="ECO:0000256" key="4">
    <source>
        <dbReference type="ARBA" id="ARBA00022679"/>
    </source>
</evidence>
<dbReference type="InterPro" id="IPR038424">
    <property type="entry name" value="H_kinase_PdtaS_GAF_sf"/>
</dbReference>
<keyword evidence="6" id="KW-0418">Kinase</keyword>
<keyword evidence="3" id="KW-0597">Phosphoprotein</keyword>
<reference evidence="10 11" key="1">
    <citation type="submission" date="2018-08" db="EMBL/GenBank/DDBJ databases">
        <title>Bacillus jemisoniae sp. nov., Bacillus chryseoplanitiae sp. nov., Bacillus resnikiae sp. nov., and Bacillus frankliniae sp. nov., isolated from Viking spacecraft and associated surfaces.</title>
        <authorList>
            <person name="Seuylemezian A."/>
            <person name="Vaishampayan P."/>
        </authorList>
    </citation>
    <scope>NUCLEOTIDE SEQUENCE [LARGE SCALE GENOMIC DNA]</scope>
    <source>
        <strain evidence="10 11">JJ-247</strain>
    </source>
</reference>
<dbReference type="EC" id="2.7.13.3" evidence="2"/>
<dbReference type="InterPro" id="IPR036890">
    <property type="entry name" value="HATPase_C_sf"/>
</dbReference>
<dbReference type="EMBL" id="QWVT01000013">
    <property type="protein sequence ID" value="RID86346.1"/>
    <property type="molecule type" value="Genomic_DNA"/>
</dbReference>
<sequence length="502" mass="57771">MAPFCFLFDAITRKNHHESEMFRLVRLQERRHFYMYDPSLIRKICKEASYLTEEEIEKIIETCQAMDVCAESFDYDVFIDIPSKCSGEEAIVVYHGNSEAHTSLYNESPIGKKALRVNEPGVLRTMETGVHTKNIKARTQENRYVIQNVYPIRLNQKVIGTIINEHDTDYDIRANFNVQRNSLPMLTSTLNSIYSINNHLVDAILIFDNNGNLQFKNLRADTIYRSLGYMEDIEGVHYDNLSLDGTTFNEVINRSESQYKDNREVKIGDYFFLVKQVVVPEDDFRVAMILHDITQLRNRETEIVLKTVAIGEIHHRIKNNLQTIASLLRMQSRRSSNNESKTLLKDSVNRILSIAATHELLSQQLNDDISLWDVLQNVAGNIRRCYSDNDHIKLEICANEDFNIDSDRATVLALIVNELVQNCYDHAFHNFEEGKIRVEIQRQGKRAGVTVTDNGSGFTNNQSFDHSLGLTIVKTYVKDKLKGTIDFTTEENGTTISIYFDL</sequence>
<feature type="domain" description="Histidine kinase" evidence="9">
    <location>
        <begin position="312"/>
        <end position="502"/>
    </location>
</feature>
<dbReference type="Proteomes" id="UP000265816">
    <property type="component" value="Unassembled WGS sequence"/>
</dbReference>
<accession>A0A398BFH6</accession>
<keyword evidence="7" id="KW-0067">ATP-binding</keyword>
<protein>
    <recommendedName>
        <fullName evidence="2">histidine kinase</fullName>
        <ecNumber evidence="2">2.7.13.3</ecNumber>
    </recommendedName>
</protein>
<dbReference type="InterPro" id="IPR022066">
    <property type="entry name" value="PdtaS_GAF"/>
</dbReference>
<dbReference type="PANTHER" id="PTHR41523:SF8">
    <property type="entry name" value="ETHYLENE RESPONSE SENSOR PROTEIN"/>
    <property type="match status" value="1"/>
</dbReference>
<keyword evidence="8" id="KW-0902">Two-component regulatory system</keyword>
<evidence type="ECO:0000256" key="5">
    <source>
        <dbReference type="ARBA" id="ARBA00022741"/>
    </source>
</evidence>
<dbReference type="Gene3D" id="3.30.450.280">
    <property type="entry name" value="GAF domain"/>
    <property type="match status" value="1"/>
</dbReference>
<evidence type="ECO:0000256" key="8">
    <source>
        <dbReference type="ARBA" id="ARBA00023012"/>
    </source>
</evidence>
<name>A0A398BFH6_9BACI</name>
<dbReference type="Gene3D" id="3.30.565.10">
    <property type="entry name" value="Histidine kinase-like ATPase, C-terminal domain"/>
    <property type="match status" value="1"/>
</dbReference>
<dbReference type="Gene3D" id="3.30.450.20">
    <property type="entry name" value="PAS domain"/>
    <property type="match status" value="1"/>
</dbReference>
<evidence type="ECO:0000256" key="2">
    <source>
        <dbReference type="ARBA" id="ARBA00012438"/>
    </source>
</evidence>
<evidence type="ECO:0000256" key="1">
    <source>
        <dbReference type="ARBA" id="ARBA00000085"/>
    </source>
</evidence>
<evidence type="ECO:0000259" key="9">
    <source>
        <dbReference type="PROSITE" id="PS50109"/>
    </source>
</evidence>
<comment type="catalytic activity">
    <reaction evidence="1">
        <text>ATP + protein L-histidine = ADP + protein N-phospho-L-histidine.</text>
        <dbReference type="EC" id="2.7.13.3"/>
    </reaction>
</comment>
<evidence type="ECO:0000256" key="3">
    <source>
        <dbReference type="ARBA" id="ARBA00022553"/>
    </source>
</evidence>
<organism evidence="10 11">
    <name type="scientific">Mesobacillus zeae</name>
    <dbReference type="NCBI Taxonomy" id="1917180"/>
    <lineage>
        <taxon>Bacteria</taxon>
        <taxon>Bacillati</taxon>
        <taxon>Bacillota</taxon>
        <taxon>Bacilli</taxon>
        <taxon>Bacillales</taxon>
        <taxon>Bacillaceae</taxon>
        <taxon>Mesobacillus</taxon>
    </lineage>
</organism>
<keyword evidence="11" id="KW-1185">Reference proteome</keyword>
<proteinExistence type="predicted"/>